<feature type="domain" description="NAD(P)-binding" evidence="1">
    <location>
        <begin position="11"/>
        <end position="213"/>
    </location>
</feature>
<dbReference type="OMA" id="HRRYVAM"/>
<reference evidence="2" key="1">
    <citation type="submission" date="2021-08" db="EMBL/GenBank/DDBJ databases">
        <title>WGS assembly of Ceratopteris richardii.</title>
        <authorList>
            <person name="Marchant D.B."/>
            <person name="Chen G."/>
            <person name="Jenkins J."/>
            <person name="Shu S."/>
            <person name="Leebens-Mack J."/>
            <person name="Grimwood J."/>
            <person name="Schmutz J."/>
            <person name="Soltis P."/>
            <person name="Soltis D."/>
            <person name="Chen Z.-H."/>
        </authorList>
    </citation>
    <scope>NUCLEOTIDE SEQUENCE</scope>
    <source>
        <strain evidence="2">Whitten #5841</strain>
        <tissue evidence="2">Leaf</tissue>
    </source>
</reference>
<dbReference type="CDD" id="cd05243">
    <property type="entry name" value="SDR_a5"/>
    <property type="match status" value="1"/>
</dbReference>
<dbReference type="InterPro" id="IPR036291">
    <property type="entry name" value="NAD(P)-bd_dom_sf"/>
</dbReference>
<sequence length="246" mass="26266">MEGCLKVLVVGCSRGVGLQATKKLLEKNEQFDVSALVRNQEKAEKAIGEECGKVKFIKGDITKIETLELACSGADVVICTVGATAGWRLPGSNANTPKNCEYLGVKNLSEAAARAKVKRFVLVSSMCVTRPLHPVSIILNTGFGNVLQWKLKGENALKEAYKQQTGLSYYIVRPGGLTNKKGGSKQIVLDQGDKCNGMITREDVATVVLACAEGKCTPNVTFEIINGSEQGGLDFESLSKLVPDGA</sequence>
<dbReference type="OrthoDB" id="419598at2759"/>
<dbReference type="PANTHER" id="PTHR15020:SF43">
    <property type="entry name" value="NAD(P)-BINDING DOMAIN-CONTAINING PROTEIN"/>
    <property type="match status" value="1"/>
</dbReference>
<name>A0A8T2TRB8_CERRI</name>
<accession>A0A8T2TRB8</accession>
<gene>
    <name evidence="2" type="ORF">KP509_11G033900</name>
</gene>
<protein>
    <recommendedName>
        <fullName evidence="1">NAD(P)-binding domain-containing protein</fullName>
    </recommendedName>
</protein>
<dbReference type="InterPro" id="IPR016040">
    <property type="entry name" value="NAD(P)-bd_dom"/>
</dbReference>
<comment type="caution">
    <text evidence="2">The sequence shown here is derived from an EMBL/GenBank/DDBJ whole genome shotgun (WGS) entry which is preliminary data.</text>
</comment>
<proteinExistence type="predicted"/>
<dbReference type="Proteomes" id="UP000825935">
    <property type="component" value="Chromosome 11"/>
</dbReference>
<dbReference type="EMBL" id="CM035416">
    <property type="protein sequence ID" value="KAH7424958.1"/>
    <property type="molecule type" value="Genomic_DNA"/>
</dbReference>
<evidence type="ECO:0000313" key="3">
    <source>
        <dbReference type="Proteomes" id="UP000825935"/>
    </source>
</evidence>
<keyword evidence="3" id="KW-1185">Reference proteome</keyword>
<dbReference type="AlphaFoldDB" id="A0A8T2TRB8"/>
<dbReference type="PANTHER" id="PTHR15020">
    <property type="entry name" value="FLAVIN REDUCTASE-RELATED"/>
    <property type="match status" value="1"/>
</dbReference>
<organism evidence="2 3">
    <name type="scientific">Ceratopteris richardii</name>
    <name type="common">Triangle waterfern</name>
    <dbReference type="NCBI Taxonomy" id="49495"/>
    <lineage>
        <taxon>Eukaryota</taxon>
        <taxon>Viridiplantae</taxon>
        <taxon>Streptophyta</taxon>
        <taxon>Embryophyta</taxon>
        <taxon>Tracheophyta</taxon>
        <taxon>Polypodiopsida</taxon>
        <taxon>Polypodiidae</taxon>
        <taxon>Polypodiales</taxon>
        <taxon>Pteridineae</taxon>
        <taxon>Pteridaceae</taxon>
        <taxon>Parkerioideae</taxon>
        <taxon>Ceratopteris</taxon>
    </lineage>
</organism>
<evidence type="ECO:0000313" key="2">
    <source>
        <dbReference type="EMBL" id="KAH7424958.1"/>
    </source>
</evidence>
<dbReference type="Pfam" id="PF13460">
    <property type="entry name" value="NAD_binding_10"/>
    <property type="match status" value="1"/>
</dbReference>
<evidence type="ECO:0000259" key="1">
    <source>
        <dbReference type="Pfam" id="PF13460"/>
    </source>
</evidence>
<dbReference type="Gene3D" id="3.40.50.720">
    <property type="entry name" value="NAD(P)-binding Rossmann-like Domain"/>
    <property type="match status" value="1"/>
</dbReference>
<dbReference type="SUPFAM" id="SSF51735">
    <property type="entry name" value="NAD(P)-binding Rossmann-fold domains"/>
    <property type="match status" value="1"/>
</dbReference>